<evidence type="ECO:0000313" key="2">
    <source>
        <dbReference type="Proteomes" id="UP001472677"/>
    </source>
</evidence>
<protein>
    <submittedName>
        <fullName evidence="1">Uncharacterized protein</fullName>
    </submittedName>
</protein>
<sequence length="69" mass="7436">MYGVGEACMGICGSSVHGRPHLEASYALNMSAFCHQLTALQASPIDMGNIETVPFKPPIPYHNSWLCPS</sequence>
<dbReference type="Proteomes" id="UP001472677">
    <property type="component" value="Unassembled WGS sequence"/>
</dbReference>
<dbReference type="EMBL" id="JBBPBM010000015">
    <property type="protein sequence ID" value="KAK8558680.1"/>
    <property type="molecule type" value="Genomic_DNA"/>
</dbReference>
<proteinExistence type="predicted"/>
<evidence type="ECO:0000313" key="1">
    <source>
        <dbReference type="EMBL" id="KAK8558680.1"/>
    </source>
</evidence>
<gene>
    <name evidence="1" type="ORF">V6N12_041980</name>
</gene>
<comment type="caution">
    <text evidence="1">The sequence shown here is derived from an EMBL/GenBank/DDBJ whole genome shotgun (WGS) entry which is preliminary data.</text>
</comment>
<accession>A0ABR2EDF4</accession>
<keyword evidence="2" id="KW-1185">Reference proteome</keyword>
<reference evidence="1 2" key="1">
    <citation type="journal article" date="2024" name="G3 (Bethesda)">
        <title>Genome assembly of Hibiscus sabdariffa L. provides insights into metabolisms of medicinal natural products.</title>
        <authorList>
            <person name="Kim T."/>
        </authorList>
    </citation>
    <scope>NUCLEOTIDE SEQUENCE [LARGE SCALE GENOMIC DNA]</scope>
    <source>
        <strain evidence="1">TK-2024</strain>
        <tissue evidence="1">Old leaves</tissue>
    </source>
</reference>
<name>A0ABR2EDF4_9ROSI</name>
<organism evidence="1 2">
    <name type="scientific">Hibiscus sabdariffa</name>
    <name type="common">roselle</name>
    <dbReference type="NCBI Taxonomy" id="183260"/>
    <lineage>
        <taxon>Eukaryota</taxon>
        <taxon>Viridiplantae</taxon>
        <taxon>Streptophyta</taxon>
        <taxon>Embryophyta</taxon>
        <taxon>Tracheophyta</taxon>
        <taxon>Spermatophyta</taxon>
        <taxon>Magnoliopsida</taxon>
        <taxon>eudicotyledons</taxon>
        <taxon>Gunneridae</taxon>
        <taxon>Pentapetalae</taxon>
        <taxon>rosids</taxon>
        <taxon>malvids</taxon>
        <taxon>Malvales</taxon>
        <taxon>Malvaceae</taxon>
        <taxon>Malvoideae</taxon>
        <taxon>Hibiscus</taxon>
    </lineage>
</organism>